<dbReference type="Gene3D" id="3.10.20.30">
    <property type="match status" value="1"/>
</dbReference>
<dbReference type="Proteomes" id="UP000230646">
    <property type="component" value="Unassembled WGS sequence"/>
</dbReference>
<dbReference type="RefSeq" id="WP_406607830.1">
    <property type="nucleotide sequence ID" value="NZ_PFKO01000256.1"/>
</dbReference>
<accession>A0A2M8C9U5</accession>
<dbReference type="EMBL" id="PFKO01000256">
    <property type="protein sequence ID" value="PIY32133.1"/>
    <property type="molecule type" value="Genomic_DNA"/>
</dbReference>
<gene>
    <name evidence="1" type="ORF">AUK42_03745</name>
    <name evidence="4" type="ORF">CO097_07040</name>
    <name evidence="3" type="ORF">COZ07_06720</name>
    <name evidence="2" type="ORF">COZ58_01665</name>
</gene>
<protein>
    <recommendedName>
        <fullName evidence="8">Molybdopterin synthase sulfur carrier subunit</fullName>
    </recommendedName>
</protein>
<evidence type="ECO:0008006" key="8">
    <source>
        <dbReference type="Google" id="ProtNLM"/>
    </source>
</evidence>
<dbReference type="InterPro" id="IPR003749">
    <property type="entry name" value="ThiS/MoaD-like"/>
</dbReference>
<dbReference type="Pfam" id="PF02597">
    <property type="entry name" value="ThiS"/>
    <property type="match status" value="1"/>
</dbReference>
<evidence type="ECO:0000313" key="1">
    <source>
        <dbReference type="EMBL" id="OIP71177.1"/>
    </source>
</evidence>
<accession>A0A1J5GEL9</accession>
<organism evidence="1 5">
    <name type="scientific">Candidatus Infernicultor aquiphilus</name>
    <dbReference type="NCBI Taxonomy" id="1805029"/>
    <lineage>
        <taxon>Bacteria</taxon>
        <taxon>Pseudomonadati</taxon>
        <taxon>Atribacterota</taxon>
        <taxon>Candidatus Phoenicimicrobiia</taxon>
        <taxon>Candidatus Pheonicimicrobiales</taxon>
        <taxon>Candidatus Phoenicimicrobiaceae</taxon>
        <taxon>Candidatus Infernicultor</taxon>
    </lineage>
</organism>
<dbReference type="EMBL" id="PFIP01000025">
    <property type="protein sequence ID" value="PIX35022.1"/>
    <property type="molecule type" value="Genomic_DNA"/>
</dbReference>
<accession>A0A2M7PNC0</accession>
<evidence type="ECO:0000313" key="6">
    <source>
        <dbReference type="Proteomes" id="UP000228560"/>
    </source>
</evidence>
<reference evidence="1 5" key="1">
    <citation type="journal article" date="2016" name="Environ. Microbiol.">
        <title>Genomic resolution of a cold subsurface aquifer community provides metabolic insights for novel microbes adapted to high CO concentrations.</title>
        <authorList>
            <person name="Probst A.J."/>
            <person name="Castelle C.J."/>
            <person name="Singh A."/>
            <person name="Brown C.T."/>
            <person name="Anantharaman K."/>
            <person name="Sharon I."/>
            <person name="Hug L.A."/>
            <person name="Burstein D."/>
            <person name="Emerson J.B."/>
            <person name="Thomas B.C."/>
            <person name="Banfield J.F."/>
        </authorList>
    </citation>
    <scope>NUCLEOTIDE SEQUENCE [LARGE SCALE GENOMIC DNA]</scope>
    <source>
        <strain evidence="1">CG2_30_33_13</strain>
    </source>
</reference>
<proteinExistence type="predicted"/>
<reference evidence="2" key="2">
    <citation type="submission" date="2017-09" db="EMBL/GenBank/DDBJ databases">
        <title>Depth-based differentiation of microbial function through sediment-hosted aquifers and enrichment of novel symbionts in the deep terrestrial subsurface.</title>
        <authorList>
            <person name="Probst A.J."/>
            <person name="Ladd B."/>
            <person name="Jarett J.K."/>
            <person name="Geller-Mcgrath D.E."/>
            <person name="Sieber C.M.K."/>
            <person name="Emerson J.B."/>
            <person name="Anantharaman K."/>
            <person name="Thomas B.C."/>
            <person name="Malmstrom R."/>
            <person name="Stieglmeier M."/>
            <person name="Klingl A."/>
            <person name="Woyke T."/>
            <person name="Ryan C.M."/>
            <person name="Banfield J.F."/>
        </authorList>
    </citation>
    <scope>NUCLEOTIDE SEQUENCE</scope>
    <source>
        <strain evidence="2">CG_4_8_14_3_um_filter_34_18</strain>
    </source>
</reference>
<dbReference type="CDD" id="cd17040">
    <property type="entry name" value="Ubl_MoaD_like"/>
    <property type="match status" value="1"/>
</dbReference>
<dbReference type="InterPro" id="IPR016155">
    <property type="entry name" value="Mopterin_synth/thiamin_S_b"/>
</dbReference>
<dbReference type="Proteomes" id="UP000228560">
    <property type="component" value="Unassembled WGS sequence"/>
</dbReference>
<dbReference type="EMBL" id="PFTV01000179">
    <property type="protein sequence ID" value="PJB55801.1"/>
    <property type="molecule type" value="Genomic_DNA"/>
</dbReference>
<evidence type="ECO:0000313" key="7">
    <source>
        <dbReference type="Proteomes" id="UP000230646"/>
    </source>
</evidence>
<dbReference type="Proteomes" id="UP000182763">
    <property type="component" value="Unassembled WGS sequence"/>
</dbReference>
<sequence>MVKIKLKIISYLIYHSGFSEKDLELPQSITMEELLSKINLKKQFPLVVIRNGEKINSTDKIEDGDRIVIAPFFSGG</sequence>
<reference evidence="6 7" key="3">
    <citation type="submission" date="2017-09" db="EMBL/GenBank/DDBJ databases">
        <title>Depth-based differentiation of microbial function through sediment-hosted aquifers and enrichment of novel symbionts in the deep terrestrial subsurface.</title>
        <authorList>
            <person name="Probst A.J."/>
            <person name="Ladd B."/>
            <person name="Jarett J.K."/>
            <person name="Geller-Mcgrath D.E."/>
            <person name="Sieber C.M."/>
            <person name="Emerson J.B."/>
            <person name="Anantharaman K."/>
            <person name="Thomas B.C."/>
            <person name="Malmstrom R."/>
            <person name="Stieglmeier M."/>
            <person name="Klingl A."/>
            <person name="Woyke T."/>
            <person name="Ryan C.M."/>
            <person name="Banfield J.F."/>
        </authorList>
    </citation>
    <scope>NUCLEOTIDE SEQUENCE [LARGE SCALE GENOMIC DNA]</scope>
    <source>
        <strain evidence="3">CG_4_10_14_3_um_filter_34_13</strain>
        <strain evidence="4">CG_4_9_14_3_um_filter_33_16</strain>
    </source>
</reference>
<accession>A0A2M7KA49</accession>
<evidence type="ECO:0000313" key="5">
    <source>
        <dbReference type="Proteomes" id="UP000182763"/>
    </source>
</evidence>
<dbReference type="InterPro" id="IPR012675">
    <property type="entry name" value="Beta-grasp_dom_sf"/>
</dbReference>
<evidence type="ECO:0000313" key="4">
    <source>
        <dbReference type="EMBL" id="PJB55801.1"/>
    </source>
</evidence>
<dbReference type="STRING" id="1805029.AUK42_03745"/>
<name>A0A1J5GEL9_9BACT</name>
<dbReference type="EMBL" id="MNYY01000072">
    <property type="protein sequence ID" value="OIP71177.1"/>
    <property type="molecule type" value="Genomic_DNA"/>
</dbReference>
<evidence type="ECO:0000313" key="3">
    <source>
        <dbReference type="EMBL" id="PIY32133.1"/>
    </source>
</evidence>
<dbReference type="SUPFAM" id="SSF54285">
    <property type="entry name" value="MoaD/ThiS"/>
    <property type="match status" value="1"/>
</dbReference>
<dbReference type="Proteomes" id="UP000231493">
    <property type="component" value="Unassembled WGS sequence"/>
</dbReference>
<comment type="caution">
    <text evidence="1">The sequence shown here is derived from an EMBL/GenBank/DDBJ whole genome shotgun (WGS) entry which is preliminary data.</text>
</comment>
<evidence type="ECO:0000313" key="2">
    <source>
        <dbReference type="EMBL" id="PIX35022.1"/>
    </source>
</evidence>
<dbReference type="AlphaFoldDB" id="A0A1J5GEL9"/>